<evidence type="ECO:0000256" key="1">
    <source>
        <dbReference type="SAM" id="MobiDB-lite"/>
    </source>
</evidence>
<proteinExistence type="predicted"/>
<dbReference type="AlphaFoldDB" id="A0A4C1TWN8"/>
<keyword evidence="3" id="KW-1185">Reference proteome</keyword>
<dbReference type="EMBL" id="BGZK01000097">
    <property type="protein sequence ID" value="GBP18475.1"/>
    <property type="molecule type" value="Genomic_DNA"/>
</dbReference>
<feature type="compositionally biased region" description="Basic and acidic residues" evidence="1">
    <location>
        <begin position="83"/>
        <end position="106"/>
    </location>
</feature>
<organism evidence="2 3">
    <name type="scientific">Eumeta variegata</name>
    <name type="common">Bagworm moth</name>
    <name type="synonym">Eumeta japonica</name>
    <dbReference type="NCBI Taxonomy" id="151549"/>
    <lineage>
        <taxon>Eukaryota</taxon>
        <taxon>Metazoa</taxon>
        <taxon>Ecdysozoa</taxon>
        <taxon>Arthropoda</taxon>
        <taxon>Hexapoda</taxon>
        <taxon>Insecta</taxon>
        <taxon>Pterygota</taxon>
        <taxon>Neoptera</taxon>
        <taxon>Endopterygota</taxon>
        <taxon>Lepidoptera</taxon>
        <taxon>Glossata</taxon>
        <taxon>Ditrysia</taxon>
        <taxon>Tineoidea</taxon>
        <taxon>Psychidae</taxon>
        <taxon>Oiketicinae</taxon>
        <taxon>Eumeta</taxon>
    </lineage>
</organism>
<evidence type="ECO:0000313" key="2">
    <source>
        <dbReference type="EMBL" id="GBP18475.1"/>
    </source>
</evidence>
<protein>
    <submittedName>
        <fullName evidence="2">Uncharacterized protein</fullName>
    </submittedName>
</protein>
<feature type="region of interest" description="Disordered" evidence="1">
    <location>
        <begin position="70"/>
        <end position="106"/>
    </location>
</feature>
<evidence type="ECO:0000313" key="3">
    <source>
        <dbReference type="Proteomes" id="UP000299102"/>
    </source>
</evidence>
<comment type="caution">
    <text evidence="2">The sequence shown here is derived from an EMBL/GenBank/DDBJ whole genome shotgun (WGS) entry which is preliminary data.</text>
</comment>
<accession>A0A4C1TWN8</accession>
<dbReference type="Proteomes" id="UP000299102">
    <property type="component" value="Unassembled WGS sequence"/>
</dbReference>
<sequence length="106" mass="12616">MEFLRERFICTAVWNNSDKKWIKYTGPARVLRSLLRENSRIRGRFERNETDEVIDEFAMRGCGSNAVHDEEFHSEYTDSATTRGEEKKHNKKTRESEETKNRIVFV</sequence>
<reference evidence="2 3" key="1">
    <citation type="journal article" date="2019" name="Commun. Biol.">
        <title>The bagworm genome reveals a unique fibroin gene that provides high tensile strength.</title>
        <authorList>
            <person name="Kono N."/>
            <person name="Nakamura H."/>
            <person name="Ohtoshi R."/>
            <person name="Tomita M."/>
            <person name="Numata K."/>
            <person name="Arakawa K."/>
        </authorList>
    </citation>
    <scope>NUCLEOTIDE SEQUENCE [LARGE SCALE GENOMIC DNA]</scope>
</reference>
<name>A0A4C1TWN8_EUMVA</name>
<gene>
    <name evidence="2" type="ORF">EVAR_93880_1</name>
</gene>